<dbReference type="GO" id="GO:0005737">
    <property type="term" value="C:cytoplasm"/>
    <property type="evidence" value="ECO:0007669"/>
    <property type="project" value="TreeGrafter"/>
</dbReference>
<proteinExistence type="predicted"/>
<dbReference type="Proteomes" id="UP000243629">
    <property type="component" value="Unassembled WGS sequence"/>
</dbReference>
<protein>
    <submittedName>
        <fullName evidence="2">Nucleoside-diphosphate-sugar epimerase</fullName>
    </submittedName>
</protein>
<dbReference type="AlphaFoldDB" id="A0A1I4T198"/>
<evidence type="ECO:0000313" key="3">
    <source>
        <dbReference type="Proteomes" id="UP000243629"/>
    </source>
</evidence>
<dbReference type="RefSeq" id="WP_342707840.1">
    <property type="nucleotide sequence ID" value="NZ_FOUI01000012.1"/>
</dbReference>
<dbReference type="Gene3D" id="3.40.50.720">
    <property type="entry name" value="NAD(P)-binding Rossmann-like Domain"/>
    <property type="match status" value="1"/>
</dbReference>
<name>A0A1I4T198_9GAMM</name>
<sequence length="318" mass="34872">MTMGGRVLVTGASGFIGSHLVKRLIDANQNVLVVGRRRPALEVEFLAAELDDSQALQAALTDVDVVIHLAGRAHVMRESHISPLDEFRRVNRDLALHFATQAKHSGVRRFVFISSIGVNGAVTQDAPFSELSNPAPHADYALSKFEAEQELERLFSGSDTELVIIRPPLVYGADAPGNFSRLLKLVRHGVPLPLAAVQNQRSMICLDNLVDFIMVCASHPAAANQCFLVSDNESVSTPELVRLLAEGMGRKARLLPCPDFMLRLGSRLVGRAAMYTQLCQSLVVDTSKAHKLLGWRPQTSAYDALRTVGQQYLQTKIR</sequence>
<accession>A0A1I4T198</accession>
<dbReference type="PANTHER" id="PTHR48079">
    <property type="entry name" value="PROTEIN YEEZ"/>
    <property type="match status" value="1"/>
</dbReference>
<dbReference type="STRING" id="1720063.SAMN05216217_11262"/>
<reference evidence="3" key="1">
    <citation type="submission" date="2016-10" db="EMBL/GenBank/DDBJ databases">
        <authorList>
            <person name="Varghese N."/>
            <person name="Submissions S."/>
        </authorList>
    </citation>
    <scope>NUCLEOTIDE SEQUENCE [LARGE SCALE GENOMIC DNA]</scope>
    <source>
        <strain evidence="3">DSM 24213</strain>
    </source>
</reference>
<dbReference type="CDD" id="cd05232">
    <property type="entry name" value="UDP_G4E_4_SDR_e"/>
    <property type="match status" value="1"/>
</dbReference>
<dbReference type="InterPro" id="IPR036291">
    <property type="entry name" value="NAD(P)-bd_dom_sf"/>
</dbReference>
<dbReference type="InterPro" id="IPR051783">
    <property type="entry name" value="NAD(P)-dependent_oxidoreduct"/>
</dbReference>
<evidence type="ECO:0000259" key="1">
    <source>
        <dbReference type="Pfam" id="PF01370"/>
    </source>
</evidence>
<dbReference type="PANTHER" id="PTHR48079:SF6">
    <property type="entry name" value="NAD(P)-BINDING DOMAIN-CONTAINING PROTEIN-RELATED"/>
    <property type="match status" value="1"/>
</dbReference>
<dbReference type="Pfam" id="PF01370">
    <property type="entry name" value="Epimerase"/>
    <property type="match status" value="1"/>
</dbReference>
<feature type="domain" description="NAD-dependent epimerase/dehydratase" evidence="1">
    <location>
        <begin position="7"/>
        <end position="222"/>
    </location>
</feature>
<gene>
    <name evidence="2" type="ORF">SAMN05216217_11262</name>
</gene>
<evidence type="ECO:0000313" key="2">
    <source>
        <dbReference type="EMBL" id="SFM70429.1"/>
    </source>
</evidence>
<dbReference type="EMBL" id="FOUI01000012">
    <property type="protein sequence ID" value="SFM70429.1"/>
    <property type="molecule type" value="Genomic_DNA"/>
</dbReference>
<dbReference type="InterPro" id="IPR001509">
    <property type="entry name" value="Epimerase_deHydtase"/>
</dbReference>
<dbReference type="SUPFAM" id="SSF51735">
    <property type="entry name" value="NAD(P)-binding Rossmann-fold domains"/>
    <property type="match status" value="1"/>
</dbReference>
<keyword evidence="3" id="KW-1185">Reference proteome</keyword>
<organism evidence="2 3">
    <name type="scientific">Halopseudomonas yangmingensis</name>
    <dbReference type="NCBI Taxonomy" id="1720063"/>
    <lineage>
        <taxon>Bacteria</taxon>
        <taxon>Pseudomonadati</taxon>
        <taxon>Pseudomonadota</taxon>
        <taxon>Gammaproteobacteria</taxon>
        <taxon>Pseudomonadales</taxon>
        <taxon>Pseudomonadaceae</taxon>
        <taxon>Halopseudomonas</taxon>
    </lineage>
</organism>
<dbReference type="GO" id="GO:0004029">
    <property type="term" value="F:aldehyde dehydrogenase (NAD+) activity"/>
    <property type="evidence" value="ECO:0007669"/>
    <property type="project" value="TreeGrafter"/>
</dbReference>